<dbReference type="InterPro" id="IPR050300">
    <property type="entry name" value="GDXG_lipolytic_enzyme"/>
</dbReference>
<name>A0A7W4XY11_KINRA</name>
<dbReference type="RefSeq" id="WP_183392373.1">
    <property type="nucleotide sequence ID" value="NZ_JACHVY010000003.1"/>
</dbReference>
<dbReference type="InterPro" id="IPR029058">
    <property type="entry name" value="AB_hydrolase_fold"/>
</dbReference>
<feature type="domain" description="Alpha/beta hydrolase fold-3" evidence="2">
    <location>
        <begin position="36"/>
        <end position="247"/>
    </location>
</feature>
<dbReference type="EMBL" id="JACHVY010000003">
    <property type="protein sequence ID" value="MBB2902656.1"/>
    <property type="molecule type" value="Genomic_DNA"/>
</dbReference>
<evidence type="ECO:0000313" key="4">
    <source>
        <dbReference type="Proteomes" id="UP000533269"/>
    </source>
</evidence>
<evidence type="ECO:0000259" key="2">
    <source>
        <dbReference type="Pfam" id="PF07859"/>
    </source>
</evidence>
<reference evidence="3 4" key="2">
    <citation type="submission" date="2020-08" db="EMBL/GenBank/DDBJ databases">
        <authorList>
            <person name="Partida-Martinez L."/>
            <person name="Huntemann M."/>
            <person name="Clum A."/>
            <person name="Wang J."/>
            <person name="Palaniappan K."/>
            <person name="Ritter S."/>
            <person name="Chen I.-M."/>
            <person name="Stamatis D."/>
            <person name="Reddy T."/>
            <person name="O'Malley R."/>
            <person name="Daum C."/>
            <person name="Shapiro N."/>
            <person name="Ivanova N."/>
            <person name="Kyrpides N."/>
            <person name="Woyke T."/>
        </authorList>
    </citation>
    <scope>NUCLEOTIDE SEQUENCE [LARGE SCALE GENOMIC DNA]</scope>
    <source>
        <strain evidence="3 4">AS2.23</strain>
    </source>
</reference>
<dbReference type="InterPro" id="IPR013094">
    <property type="entry name" value="AB_hydrolase_3"/>
</dbReference>
<dbReference type="SUPFAM" id="SSF53474">
    <property type="entry name" value="alpha/beta-Hydrolases"/>
    <property type="match status" value="1"/>
</dbReference>
<organism evidence="3 4">
    <name type="scientific">Kineococcus radiotolerans</name>
    <dbReference type="NCBI Taxonomy" id="131568"/>
    <lineage>
        <taxon>Bacteria</taxon>
        <taxon>Bacillati</taxon>
        <taxon>Actinomycetota</taxon>
        <taxon>Actinomycetes</taxon>
        <taxon>Kineosporiales</taxon>
        <taxon>Kineosporiaceae</taxon>
        <taxon>Kineococcus</taxon>
    </lineage>
</organism>
<reference evidence="3 4" key="1">
    <citation type="submission" date="2020-08" db="EMBL/GenBank/DDBJ databases">
        <title>The Agave Microbiome: Exploring the role of microbial communities in plant adaptations to desert environments.</title>
        <authorList>
            <person name="Partida-Martinez L.P."/>
        </authorList>
    </citation>
    <scope>NUCLEOTIDE SEQUENCE [LARGE SCALE GENOMIC DNA]</scope>
    <source>
        <strain evidence="3 4">AS2.23</strain>
    </source>
</reference>
<accession>A0A7W4XY11</accession>
<evidence type="ECO:0000313" key="3">
    <source>
        <dbReference type="EMBL" id="MBB2902656.1"/>
    </source>
</evidence>
<gene>
    <name evidence="3" type="ORF">FHR75_003487</name>
</gene>
<comment type="caution">
    <text evidence="3">The sequence shown here is derived from an EMBL/GenBank/DDBJ whole genome shotgun (WGS) entry which is preliminary data.</text>
</comment>
<dbReference type="PANTHER" id="PTHR48081:SF8">
    <property type="entry name" value="ALPHA_BETA HYDROLASE FOLD-3 DOMAIN-CONTAINING PROTEIN-RELATED"/>
    <property type="match status" value="1"/>
</dbReference>
<dbReference type="Proteomes" id="UP000533269">
    <property type="component" value="Unassembled WGS sequence"/>
</dbReference>
<dbReference type="GO" id="GO:0016787">
    <property type="term" value="F:hydrolase activity"/>
    <property type="evidence" value="ECO:0007669"/>
    <property type="project" value="UniProtKB-KW"/>
</dbReference>
<dbReference type="PANTHER" id="PTHR48081">
    <property type="entry name" value="AB HYDROLASE SUPERFAMILY PROTEIN C4A8.06C"/>
    <property type="match status" value="1"/>
</dbReference>
<dbReference type="AlphaFoldDB" id="A0A7W4XY11"/>
<keyword evidence="1" id="KW-0378">Hydrolase</keyword>
<evidence type="ECO:0000256" key="1">
    <source>
        <dbReference type="ARBA" id="ARBA00022801"/>
    </source>
</evidence>
<proteinExistence type="predicted"/>
<dbReference type="Gene3D" id="3.40.50.1820">
    <property type="entry name" value="alpha/beta hydrolase"/>
    <property type="match status" value="1"/>
</dbReference>
<protein>
    <submittedName>
        <fullName evidence="3">Acetyl esterase/lipase</fullName>
    </submittedName>
</protein>
<sequence length="274" mass="27895">MTIQDTAPQPLAVPGPHGDVDLRLYRPAGAPEAAFVWVHGGGFAAGDLDMPESDAVARALAATGVLVVAVGYRLVGPDVRYPVPSDDVLAAWRWGLAHALEAGVAPDRVQLGGASAGGNLVAGAVLRLIAEGGLVPAAVVLAYPTLHVVPPAAAAAATAALEQLPEAERWPPADVEAMYRGFLDGDPAAAPGPAVPGTADLAGFPPAFVLTSEADGLRGSADEFAHRLAAQGTPVLSVCEPGTRHGHLNEPGPAFDASLRRIARWLRDAPDLAG</sequence>
<dbReference type="Pfam" id="PF07859">
    <property type="entry name" value="Abhydrolase_3"/>
    <property type="match status" value="1"/>
</dbReference>